<keyword evidence="1" id="KW-1133">Transmembrane helix</keyword>
<dbReference type="RefSeq" id="WP_176973469.1">
    <property type="nucleotide sequence ID" value="NZ_AP024329.1"/>
</dbReference>
<proteinExistence type="predicted"/>
<organism evidence="2 3">
    <name type="scientific">Erwinia rhapontici</name>
    <name type="common">Pectobacterium rhapontici</name>
    <dbReference type="NCBI Taxonomy" id="55212"/>
    <lineage>
        <taxon>Bacteria</taxon>
        <taxon>Pseudomonadati</taxon>
        <taxon>Pseudomonadota</taxon>
        <taxon>Gammaproteobacteria</taxon>
        <taxon>Enterobacterales</taxon>
        <taxon>Erwiniaceae</taxon>
        <taxon>Erwinia</taxon>
    </lineage>
</organism>
<gene>
    <name evidence="2" type="ORF">ERHA53_17330</name>
</gene>
<keyword evidence="1" id="KW-0812">Transmembrane</keyword>
<accession>A0ABM7MZ46</accession>
<keyword evidence="1" id="KW-0472">Membrane</keyword>
<protein>
    <recommendedName>
        <fullName evidence="4">DUF3784 domain-containing protein</fullName>
    </recommendedName>
</protein>
<evidence type="ECO:0000313" key="3">
    <source>
        <dbReference type="Proteomes" id="UP000677515"/>
    </source>
</evidence>
<sequence length="81" mass="9299">MEYKVLAVACMIFIMAIWMLLHGIRGYQAGLIIETRKGTPEKDYYYRGDIGFYVNVFFYIAGGTFAVGFSAWLMMTGLGYW</sequence>
<feature type="transmembrane region" description="Helical" evidence="1">
    <location>
        <begin position="6"/>
        <end position="27"/>
    </location>
</feature>
<evidence type="ECO:0000256" key="1">
    <source>
        <dbReference type="SAM" id="Phobius"/>
    </source>
</evidence>
<dbReference type="EMBL" id="AP024329">
    <property type="protein sequence ID" value="BCQ34390.1"/>
    <property type="molecule type" value="Genomic_DNA"/>
</dbReference>
<dbReference type="Proteomes" id="UP000677515">
    <property type="component" value="Chromosome"/>
</dbReference>
<feature type="transmembrane region" description="Helical" evidence="1">
    <location>
        <begin position="52"/>
        <end position="75"/>
    </location>
</feature>
<name>A0ABM7MZ46_ERWRD</name>
<reference evidence="2 3" key="1">
    <citation type="submission" date="2021-01" db="EMBL/GenBank/DDBJ databases">
        <title>Complete genome sequence of Erwinia rhapontici MAFF 311153.</title>
        <authorList>
            <person name="Morohoshi T."/>
            <person name="Someya N."/>
        </authorList>
    </citation>
    <scope>NUCLEOTIDE SEQUENCE [LARGE SCALE GENOMIC DNA]</scope>
    <source>
        <strain evidence="2 3">MAFF 311153</strain>
    </source>
</reference>
<evidence type="ECO:0008006" key="4">
    <source>
        <dbReference type="Google" id="ProtNLM"/>
    </source>
</evidence>
<keyword evidence="3" id="KW-1185">Reference proteome</keyword>
<evidence type="ECO:0000313" key="2">
    <source>
        <dbReference type="EMBL" id="BCQ34390.1"/>
    </source>
</evidence>